<gene>
    <name evidence="2" type="ORF">HHUSO_G4179</name>
</gene>
<reference evidence="2 3" key="1">
    <citation type="submission" date="2021-05" db="EMBL/GenBank/DDBJ databases">
        <authorList>
            <person name="Zahm M."/>
            <person name="Klopp C."/>
            <person name="Cabau C."/>
            <person name="Kuhl H."/>
            <person name="Suciu R."/>
            <person name="Ciorpac M."/>
            <person name="Holostenco D."/>
            <person name="Gessner J."/>
            <person name="Wuertz S."/>
            <person name="Hohne C."/>
            <person name="Stock M."/>
            <person name="Gislard M."/>
            <person name="Lluch J."/>
            <person name="Milhes M."/>
            <person name="Lampietro C."/>
            <person name="Lopez Roques C."/>
            <person name="Donnadieu C."/>
            <person name="Du K."/>
            <person name="Schartl M."/>
            <person name="Guiguen Y."/>
        </authorList>
    </citation>
    <scope>NUCLEOTIDE SEQUENCE [LARGE SCALE GENOMIC DNA]</scope>
    <source>
        <strain evidence="2">Hh-F2</strain>
        <tissue evidence="2">Blood</tissue>
    </source>
</reference>
<evidence type="ECO:0000313" key="3">
    <source>
        <dbReference type="Proteomes" id="UP001369086"/>
    </source>
</evidence>
<accession>A0ABR1A4G3</accession>
<sequence length="327" mass="36433">FANLPQPPAKATGFAGSPALCSTRILRDTLSPSQDMTNPEIGDLITQIAQQIGQSISAQLQRDNKGREGRSTQAQSIGADQPPTDSPLLNLTGVKLVMQSDVKEPPCFRGDGSDKHSVHEWEELMEVYLRKRGIPVQEQSQEIISRLMGKAKDIIKITLRSNPSLKPNENPKVITDILKQHFSEMTYSSMPLADFYSTLPVVGENAMDYWIRLNKAVDVADEGLKRQGESIGDPSRAVTRMFVKHCPDPRLAAVMKFKTADKWMASEIQEHLDEYQTEMKAQLLTRPRRSATVKHVTAHVQTSEDVMTFVQWCPPVQTEVGLFSCSG</sequence>
<protein>
    <submittedName>
        <fullName evidence="2">Uncharacterized protein</fullName>
    </submittedName>
</protein>
<evidence type="ECO:0000313" key="2">
    <source>
        <dbReference type="EMBL" id="KAK6491963.1"/>
    </source>
</evidence>
<dbReference type="EMBL" id="JAHFZB010000003">
    <property type="protein sequence ID" value="KAK6491963.1"/>
    <property type="molecule type" value="Genomic_DNA"/>
</dbReference>
<organism evidence="2 3">
    <name type="scientific">Huso huso</name>
    <name type="common">Beluga</name>
    <name type="synonym">Acipenser huso</name>
    <dbReference type="NCBI Taxonomy" id="61971"/>
    <lineage>
        <taxon>Eukaryota</taxon>
        <taxon>Metazoa</taxon>
        <taxon>Chordata</taxon>
        <taxon>Craniata</taxon>
        <taxon>Vertebrata</taxon>
        <taxon>Euteleostomi</taxon>
        <taxon>Actinopterygii</taxon>
        <taxon>Chondrostei</taxon>
        <taxon>Acipenseriformes</taxon>
        <taxon>Acipenseridae</taxon>
        <taxon>Huso</taxon>
    </lineage>
</organism>
<dbReference type="Proteomes" id="UP001369086">
    <property type="component" value="Unassembled WGS sequence"/>
</dbReference>
<evidence type="ECO:0000256" key="1">
    <source>
        <dbReference type="SAM" id="MobiDB-lite"/>
    </source>
</evidence>
<feature type="region of interest" description="Disordered" evidence="1">
    <location>
        <begin position="56"/>
        <end position="86"/>
    </location>
</feature>
<feature type="non-terminal residue" evidence="2">
    <location>
        <position position="1"/>
    </location>
</feature>
<proteinExistence type="predicted"/>
<name>A0ABR1A4G3_HUSHU</name>
<keyword evidence="3" id="KW-1185">Reference proteome</keyword>
<comment type="caution">
    <text evidence="2">The sequence shown here is derived from an EMBL/GenBank/DDBJ whole genome shotgun (WGS) entry which is preliminary data.</text>
</comment>